<dbReference type="AlphaFoldDB" id="A0A067S5D5"/>
<proteinExistence type="predicted"/>
<dbReference type="Proteomes" id="UP000027222">
    <property type="component" value="Unassembled WGS sequence"/>
</dbReference>
<keyword evidence="2" id="KW-0472">Membrane</keyword>
<keyword evidence="2" id="KW-0812">Transmembrane</keyword>
<accession>A0A067S5D5</accession>
<protein>
    <submittedName>
        <fullName evidence="3">Uncharacterized protein</fullName>
    </submittedName>
</protein>
<sequence>MRNGRSGAVAGSWVVGSVAALVMQGAISLAWGRRRGRKPRAPHSAKVGTHALHCGGADTGKTKVNVGHLRKSVK</sequence>
<evidence type="ECO:0000313" key="4">
    <source>
        <dbReference type="Proteomes" id="UP000027222"/>
    </source>
</evidence>
<gene>
    <name evidence="3" type="ORF">GALMADRAFT_1213136</name>
</gene>
<keyword evidence="2" id="KW-1133">Transmembrane helix</keyword>
<reference evidence="4" key="1">
    <citation type="journal article" date="2014" name="Proc. Natl. Acad. Sci. U.S.A.">
        <title>Extensive sampling of basidiomycete genomes demonstrates inadequacy of the white-rot/brown-rot paradigm for wood decay fungi.</title>
        <authorList>
            <person name="Riley R."/>
            <person name="Salamov A.A."/>
            <person name="Brown D.W."/>
            <person name="Nagy L.G."/>
            <person name="Floudas D."/>
            <person name="Held B.W."/>
            <person name="Levasseur A."/>
            <person name="Lombard V."/>
            <person name="Morin E."/>
            <person name="Otillar R."/>
            <person name="Lindquist E.A."/>
            <person name="Sun H."/>
            <person name="LaButti K.M."/>
            <person name="Schmutz J."/>
            <person name="Jabbour D."/>
            <person name="Luo H."/>
            <person name="Baker S.E."/>
            <person name="Pisabarro A.G."/>
            <person name="Walton J.D."/>
            <person name="Blanchette R.A."/>
            <person name="Henrissat B."/>
            <person name="Martin F."/>
            <person name="Cullen D."/>
            <person name="Hibbett D.S."/>
            <person name="Grigoriev I.V."/>
        </authorList>
    </citation>
    <scope>NUCLEOTIDE SEQUENCE [LARGE SCALE GENOMIC DNA]</scope>
    <source>
        <strain evidence="4">CBS 339.88</strain>
    </source>
</reference>
<evidence type="ECO:0000256" key="1">
    <source>
        <dbReference type="SAM" id="MobiDB-lite"/>
    </source>
</evidence>
<feature type="compositionally biased region" description="Basic residues" evidence="1">
    <location>
        <begin position="34"/>
        <end position="43"/>
    </location>
</feature>
<feature type="region of interest" description="Disordered" evidence="1">
    <location>
        <begin position="34"/>
        <end position="74"/>
    </location>
</feature>
<evidence type="ECO:0000313" key="3">
    <source>
        <dbReference type="EMBL" id="KDR65996.1"/>
    </source>
</evidence>
<name>A0A067S5D5_GALM3</name>
<dbReference type="EMBL" id="KL142429">
    <property type="protein sequence ID" value="KDR65996.1"/>
    <property type="molecule type" value="Genomic_DNA"/>
</dbReference>
<dbReference type="HOGENOM" id="CLU_2688011_0_0_1"/>
<keyword evidence="4" id="KW-1185">Reference proteome</keyword>
<feature type="transmembrane region" description="Helical" evidence="2">
    <location>
        <begin position="12"/>
        <end position="31"/>
    </location>
</feature>
<organism evidence="3 4">
    <name type="scientific">Galerina marginata (strain CBS 339.88)</name>
    <dbReference type="NCBI Taxonomy" id="685588"/>
    <lineage>
        <taxon>Eukaryota</taxon>
        <taxon>Fungi</taxon>
        <taxon>Dikarya</taxon>
        <taxon>Basidiomycota</taxon>
        <taxon>Agaricomycotina</taxon>
        <taxon>Agaricomycetes</taxon>
        <taxon>Agaricomycetidae</taxon>
        <taxon>Agaricales</taxon>
        <taxon>Agaricineae</taxon>
        <taxon>Strophariaceae</taxon>
        <taxon>Galerina</taxon>
    </lineage>
</organism>
<evidence type="ECO:0000256" key="2">
    <source>
        <dbReference type="SAM" id="Phobius"/>
    </source>
</evidence>